<dbReference type="OrthoDB" id="2412941at2759"/>
<protein>
    <submittedName>
        <fullName evidence="1">5553_t:CDS:1</fullName>
    </submittedName>
</protein>
<dbReference type="EMBL" id="CAJVPY010003424">
    <property type="protein sequence ID" value="CAG8591413.1"/>
    <property type="molecule type" value="Genomic_DNA"/>
</dbReference>
<dbReference type="Proteomes" id="UP000789405">
    <property type="component" value="Unassembled WGS sequence"/>
</dbReference>
<sequence length="313" mass="37436">MVREESASKVFEYFINTFLILCSRGIISNELIKNQEEFNALKNHILRIRISNYQAALENAFNDQFPYDNKKDFIRLHDDINKFHNKVIIFVTDLKNDAYMHSNRISELLQHYKCKTEISSQRPTQLIKEVLKRLVIDIIIDMVNTYFEFNEADNFYPGKNVIGLLLKKLCLLTVKRSDNIMKEIPVKERQQIYLFLKNLVFGEDENHEHSFIHNSKKQLINTIDQYRTIIKYSKRKEIEDYASSLIRDVIDIFYFRRYTFEQIIDYMWIKNNKPIDPLSINKVWDDDADIDNLVVQFCSFPLFGRKKNSFQIQ</sequence>
<evidence type="ECO:0000313" key="2">
    <source>
        <dbReference type="Proteomes" id="UP000789405"/>
    </source>
</evidence>
<reference evidence="1" key="1">
    <citation type="submission" date="2021-06" db="EMBL/GenBank/DDBJ databases">
        <authorList>
            <person name="Kallberg Y."/>
            <person name="Tangrot J."/>
            <person name="Rosling A."/>
        </authorList>
    </citation>
    <scope>NUCLEOTIDE SEQUENCE</scope>
    <source>
        <strain evidence="1">MA453B</strain>
    </source>
</reference>
<gene>
    <name evidence="1" type="ORF">DERYTH_LOCUS7182</name>
</gene>
<keyword evidence="2" id="KW-1185">Reference proteome</keyword>
<organism evidence="1 2">
    <name type="scientific">Dentiscutata erythropus</name>
    <dbReference type="NCBI Taxonomy" id="1348616"/>
    <lineage>
        <taxon>Eukaryota</taxon>
        <taxon>Fungi</taxon>
        <taxon>Fungi incertae sedis</taxon>
        <taxon>Mucoromycota</taxon>
        <taxon>Glomeromycotina</taxon>
        <taxon>Glomeromycetes</taxon>
        <taxon>Diversisporales</taxon>
        <taxon>Gigasporaceae</taxon>
        <taxon>Dentiscutata</taxon>
    </lineage>
</organism>
<comment type="caution">
    <text evidence="1">The sequence shown here is derived from an EMBL/GenBank/DDBJ whole genome shotgun (WGS) entry which is preliminary data.</text>
</comment>
<dbReference type="AlphaFoldDB" id="A0A9N9C6Z0"/>
<name>A0A9N9C6Z0_9GLOM</name>
<evidence type="ECO:0000313" key="1">
    <source>
        <dbReference type="EMBL" id="CAG8591413.1"/>
    </source>
</evidence>
<proteinExistence type="predicted"/>
<accession>A0A9N9C6Z0</accession>